<proteinExistence type="predicted"/>
<sequence>MRISIISLAAICFLAAVEANVSDLTIPAVIKVGEEFVANFTYPIQQPRDQSIIWGIGPDTAAVGEVGGYGHVGVTKLDWSGTGKYFSSSSLFTLRQILTTSPDVTGGNYFKQIVHGLKISSDGGSGPRVIQAVIVGYIGAAGNMLIQTRYFRVNTTINGTTSADHVSDVPENRRSTLYYSA</sequence>
<organism evidence="2 3">
    <name type="scientific">Lasiosphaeris hirsuta</name>
    <dbReference type="NCBI Taxonomy" id="260670"/>
    <lineage>
        <taxon>Eukaryota</taxon>
        <taxon>Fungi</taxon>
        <taxon>Dikarya</taxon>
        <taxon>Ascomycota</taxon>
        <taxon>Pezizomycotina</taxon>
        <taxon>Sordariomycetes</taxon>
        <taxon>Sordariomycetidae</taxon>
        <taxon>Sordariales</taxon>
        <taxon>Lasiosphaeriaceae</taxon>
        <taxon>Lasiosphaeris</taxon>
    </lineage>
</organism>
<reference evidence="2" key="1">
    <citation type="submission" date="2023-06" db="EMBL/GenBank/DDBJ databases">
        <title>Genome-scale phylogeny and comparative genomics of the fungal order Sordariales.</title>
        <authorList>
            <consortium name="Lawrence Berkeley National Laboratory"/>
            <person name="Hensen N."/>
            <person name="Bonometti L."/>
            <person name="Westerberg I."/>
            <person name="Brannstrom I.O."/>
            <person name="Guillou S."/>
            <person name="Cros-Aarteil S."/>
            <person name="Calhoun S."/>
            <person name="Haridas S."/>
            <person name="Kuo A."/>
            <person name="Mondo S."/>
            <person name="Pangilinan J."/>
            <person name="Riley R."/>
            <person name="Labutti K."/>
            <person name="Andreopoulos B."/>
            <person name="Lipzen A."/>
            <person name="Chen C."/>
            <person name="Yanf M."/>
            <person name="Daum C."/>
            <person name="Ng V."/>
            <person name="Clum A."/>
            <person name="Steindorff A."/>
            <person name="Ohm R."/>
            <person name="Martin F."/>
            <person name="Silar P."/>
            <person name="Natvig D."/>
            <person name="Lalanne C."/>
            <person name="Gautier V."/>
            <person name="Ament-Velasquez S.L."/>
            <person name="Kruys A."/>
            <person name="Hutchinson M.I."/>
            <person name="Powell A.J."/>
            <person name="Barry K."/>
            <person name="Miller A.N."/>
            <person name="Grigoriev I.V."/>
            <person name="Debuchy R."/>
            <person name="Gladieux P."/>
            <person name="Thoren M.H."/>
            <person name="Johannesson H."/>
        </authorList>
    </citation>
    <scope>NUCLEOTIDE SEQUENCE</scope>
    <source>
        <strain evidence="2">SMH4607-1</strain>
    </source>
</reference>
<dbReference type="AlphaFoldDB" id="A0AA40AGH1"/>
<dbReference type="Pfam" id="PF19271">
    <property type="entry name" value="Nis1"/>
    <property type="match status" value="1"/>
</dbReference>
<comment type="caution">
    <text evidence="2">The sequence shown here is derived from an EMBL/GenBank/DDBJ whole genome shotgun (WGS) entry which is preliminary data.</text>
</comment>
<name>A0AA40AGH1_9PEZI</name>
<evidence type="ECO:0000313" key="3">
    <source>
        <dbReference type="Proteomes" id="UP001172102"/>
    </source>
</evidence>
<feature type="signal peptide" evidence="1">
    <location>
        <begin position="1"/>
        <end position="19"/>
    </location>
</feature>
<evidence type="ECO:0000256" key="1">
    <source>
        <dbReference type="SAM" id="SignalP"/>
    </source>
</evidence>
<evidence type="ECO:0000313" key="2">
    <source>
        <dbReference type="EMBL" id="KAK0715407.1"/>
    </source>
</evidence>
<feature type="chain" id="PRO_5041261177" evidence="1">
    <location>
        <begin position="20"/>
        <end position="181"/>
    </location>
</feature>
<dbReference type="EMBL" id="JAUKUA010000004">
    <property type="protein sequence ID" value="KAK0715407.1"/>
    <property type="molecule type" value="Genomic_DNA"/>
</dbReference>
<dbReference type="Proteomes" id="UP001172102">
    <property type="component" value="Unassembled WGS sequence"/>
</dbReference>
<keyword evidence="3" id="KW-1185">Reference proteome</keyword>
<dbReference type="InterPro" id="IPR045469">
    <property type="entry name" value="Nis1"/>
</dbReference>
<gene>
    <name evidence="2" type="ORF">B0H67DRAFT_553941</name>
</gene>
<protein>
    <submittedName>
        <fullName evidence="2">Uncharacterized protein</fullName>
    </submittedName>
</protein>
<accession>A0AA40AGH1</accession>
<keyword evidence="1" id="KW-0732">Signal</keyword>